<dbReference type="AlphaFoldDB" id="A0A366DN76"/>
<dbReference type="SUPFAM" id="SSF55136">
    <property type="entry name" value="Probable bacterial effector-binding domain"/>
    <property type="match status" value="1"/>
</dbReference>
<feature type="domain" description="AraC effector-binding" evidence="2">
    <location>
        <begin position="71"/>
        <end position="216"/>
    </location>
</feature>
<gene>
    <name evidence="3" type="ORF">DFR74_104219</name>
</gene>
<dbReference type="Pfam" id="PF14526">
    <property type="entry name" value="Cass2"/>
    <property type="match status" value="1"/>
</dbReference>
<evidence type="ECO:0000313" key="3">
    <source>
        <dbReference type="EMBL" id="RBO91516.1"/>
    </source>
</evidence>
<protein>
    <submittedName>
        <fullName evidence="3">Putative transcriptional regulator YdeE</fullName>
    </submittedName>
</protein>
<organism evidence="3 4">
    <name type="scientific">Nocardia puris</name>
    <dbReference type="NCBI Taxonomy" id="208602"/>
    <lineage>
        <taxon>Bacteria</taxon>
        <taxon>Bacillati</taxon>
        <taxon>Actinomycetota</taxon>
        <taxon>Actinomycetes</taxon>
        <taxon>Mycobacteriales</taxon>
        <taxon>Nocardiaceae</taxon>
        <taxon>Nocardia</taxon>
    </lineage>
</organism>
<dbReference type="InterPro" id="IPR029441">
    <property type="entry name" value="Cass2"/>
</dbReference>
<sequence length="222" mass="23626">MAASLARVRAPDVAGVTRGDAPPTGTMRKDRRSSDDGSGVIVEPGGGSVRTAAGPLAPPIEDRLEIGATPVDFNVVDRPETLVAGTVLRSPALAVEGPRRAKVEDAWKRILSRRLPGPPTTAYVDHAPEINSYLTHIVGYRCRGLEDLLPGDVLARVPAGRFARFTASGDNLGDTIVGIWRAVWDAEAAGRLVRSYTGDWEHYPDAHTAEVFVALADEPSDG</sequence>
<dbReference type="SMART" id="SM00871">
    <property type="entry name" value="AraC_E_bind"/>
    <property type="match status" value="1"/>
</dbReference>
<proteinExistence type="predicted"/>
<evidence type="ECO:0000313" key="4">
    <source>
        <dbReference type="Proteomes" id="UP000252586"/>
    </source>
</evidence>
<dbReference type="Gene3D" id="3.20.80.10">
    <property type="entry name" value="Regulatory factor, effector binding domain"/>
    <property type="match status" value="1"/>
</dbReference>
<evidence type="ECO:0000259" key="2">
    <source>
        <dbReference type="SMART" id="SM00871"/>
    </source>
</evidence>
<comment type="caution">
    <text evidence="3">The sequence shown here is derived from an EMBL/GenBank/DDBJ whole genome shotgun (WGS) entry which is preliminary data.</text>
</comment>
<keyword evidence="4" id="KW-1185">Reference proteome</keyword>
<dbReference type="Proteomes" id="UP000252586">
    <property type="component" value="Unassembled WGS sequence"/>
</dbReference>
<dbReference type="InterPro" id="IPR010499">
    <property type="entry name" value="AraC_E-bd"/>
</dbReference>
<dbReference type="InterPro" id="IPR011256">
    <property type="entry name" value="Reg_factor_effector_dom_sf"/>
</dbReference>
<dbReference type="STRING" id="1210090.GCA_001613185_00720"/>
<accession>A0A366DN76</accession>
<evidence type="ECO:0000256" key="1">
    <source>
        <dbReference type="SAM" id="MobiDB-lite"/>
    </source>
</evidence>
<dbReference type="EMBL" id="QNRE01000004">
    <property type="protein sequence ID" value="RBO91516.1"/>
    <property type="molecule type" value="Genomic_DNA"/>
</dbReference>
<name>A0A366DN76_9NOCA</name>
<feature type="region of interest" description="Disordered" evidence="1">
    <location>
        <begin position="1"/>
        <end position="54"/>
    </location>
</feature>
<reference evidence="3 4" key="1">
    <citation type="submission" date="2018-06" db="EMBL/GenBank/DDBJ databases">
        <title>Genomic Encyclopedia of Type Strains, Phase IV (KMG-IV): sequencing the most valuable type-strain genomes for metagenomic binning, comparative biology and taxonomic classification.</title>
        <authorList>
            <person name="Goeker M."/>
        </authorList>
    </citation>
    <scope>NUCLEOTIDE SEQUENCE [LARGE SCALE GENOMIC DNA]</scope>
    <source>
        <strain evidence="3 4">DSM 44599</strain>
    </source>
</reference>